<keyword evidence="2" id="KW-1185">Reference proteome</keyword>
<dbReference type="EMBL" id="AP025017">
    <property type="protein sequence ID" value="BDA63224.1"/>
    <property type="molecule type" value="Genomic_DNA"/>
</dbReference>
<accession>A0ABM7U6W5</accession>
<name>A0ABM7U6W5_9ACTO</name>
<reference evidence="1 2" key="1">
    <citation type="submission" date="2021-08" db="EMBL/GenBank/DDBJ databases">
        <title>Whole genome sequence of novel Actinomyces species strain MAS-1.</title>
        <authorList>
            <person name="Saito M."/>
            <person name="Kuwahara N."/>
            <person name="Takizawa T."/>
            <person name="Gotouda H."/>
            <person name="Ochiai T."/>
        </authorList>
    </citation>
    <scope>NUCLEOTIDE SEQUENCE [LARGE SCALE GENOMIC DNA]</scope>
    <source>
        <strain evidence="1 2">MAS-1</strain>
    </source>
</reference>
<evidence type="ECO:0000313" key="1">
    <source>
        <dbReference type="EMBL" id="BDA63224.1"/>
    </source>
</evidence>
<protein>
    <submittedName>
        <fullName evidence="1">Uncharacterized protein</fullName>
    </submittedName>
</protein>
<organism evidence="1 2">
    <name type="scientific">Actinomyces capricornis</name>
    <dbReference type="NCBI Taxonomy" id="2755559"/>
    <lineage>
        <taxon>Bacteria</taxon>
        <taxon>Bacillati</taxon>
        <taxon>Actinomycetota</taxon>
        <taxon>Actinomycetes</taxon>
        <taxon>Actinomycetales</taxon>
        <taxon>Actinomycetaceae</taxon>
        <taxon>Actinomyces</taxon>
    </lineage>
</organism>
<sequence>MTEAVWTSPVADDYRTKISEKVGASDAAIQSIISDLTSAEDDIVESRMEKVPRDSAEARWPKP</sequence>
<evidence type="ECO:0000313" key="2">
    <source>
        <dbReference type="Proteomes" id="UP000824496"/>
    </source>
</evidence>
<dbReference type="Proteomes" id="UP000824496">
    <property type="component" value="Chromosome"/>
</dbReference>
<proteinExistence type="predicted"/>
<gene>
    <name evidence="1" type="ORF">MANAM107_00580</name>
</gene>